<sequence>MDLDSPAFPEPASQVSSEPVFLQPEREILASQPRPAILAPLNASQLLRPESIIGSSLPEPPRSSQAEPIVRIKREPPDPVLQPTTSPRKRDFVLMHEPPNKRVRSEREMYSSQSQ</sequence>
<evidence type="ECO:0000313" key="3">
    <source>
        <dbReference type="Proteomes" id="UP000035740"/>
    </source>
</evidence>
<accession>A0A0J7YPH9</accession>
<dbReference type="Proteomes" id="UP000035740">
    <property type="component" value="Unassembled WGS sequence"/>
</dbReference>
<name>A0A0J7YPH9_BETVV</name>
<dbReference type="Gramene" id="KMS65434">
    <property type="protein sequence ID" value="KMS65434"/>
    <property type="gene ID" value="BVRB_036030"/>
</dbReference>
<protein>
    <submittedName>
        <fullName evidence="2">Uncharacterized protein</fullName>
    </submittedName>
</protein>
<organism evidence="2 3">
    <name type="scientific">Beta vulgaris subsp. vulgaris</name>
    <name type="common">Beet</name>
    <dbReference type="NCBI Taxonomy" id="3555"/>
    <lineage>
        <taxon>Eukaryota</taxon>
        <taxon>Viridiplantae</taxon>
        <taxon>Streptophyta</taxon>
        <taxon>Embryophyta</taxon>
        <taxon>Tracheophyta</taxon>
        <taxon>Spermatophyta</taxon>
        <taxon>Magnoliopsida</taxon>
        <taxon>eudicotyledons</taxon>
        <taxon>Gunneridae</taxon>
        <taxon>Pentapetalae</taxon>
        <taxon>Caryophyllales</taxon>
        <taxon>Chenopodiaceae</taxon>
        <taxon>Betoideae</taxon>
        <taxon>Beta</taxon>
    </lineage>
</organism>
<keyword evidence="3" id="KW-1185">Reference proteome</keyword>
<feature type="compositionally biased region" description="Basic and acidic residues" evidence="1">
    <location>
        <begin position="88"/>
        <end position="109"/>
    </location>
</feature>
<gene>
    <name evidence="2" type="ORF">BVRB_036030</name>
</gene>
<evidence type="ECO:0000313" key="2">
    <source>
        <dbReference type="EMBL" id="KMS65434.1"/>
    </source>
</evidence>
<proteinExistence type="predicted"/>
<feature type="non-terminal residue" evidence="2">
    <location>
        <position position="115"/>
    </location>
</feature>
<dbReference type="AlphaFoldDB" id="A0A0J7YPH9"/>
<evidence type="ECO:0000256" key="1">
    <source>
        <dbReference type="SAM" id="MobiDB-lite"/>
    </source>
</evidence>
<reference evidence="2 3" key="1">
    <citation type="journal article" date="2014" name="Nature">
        <title>The genome of the recently domesticated crop plant sugar beet (Beta vulgaris).</title>
        <authorList>
            <person name="Dohm J.C."/>
            <person name="Minoche A.E."/>
            <person name="Holtgrawe D."/>
            <person name="Capella-Gutierrez S."/>
            <person name="Zakrzewski F."/>
            <person name="Tafer H."/>
            <person name="Rupp O."/>
            <person name="Sorensen T.R."/>
            <person name="Stracke R."/>
            <person name="Reinhardt R."/>
            <person name="Goesmann A."/>
            <person name="Kraft T."/>
            <person name="Schulz B."/>
            <person name="Stadler P.F."/>
            <person name="Schmidt T."/>
            <person name="Gabaldon T."/>
            <person name="Lehrach H."/>
            <person name="Weisshaar B."/>
            <person name="Himmelbauer H."/>
        </authorList>
    </citation>
    <scope>NUCLEOTIDE SEQUENCE [LARGE SCALE GENOMIC DNA]</scope>
    <source>
        <tissue evidence="2">Taproot</tissue>
    </source>
</reference>
<dbReference type="EMBL" id="KQ108706">
    <property type="protein sequence ID" value="KMS65434.1"/>
    <property type="molecule type" value="Genomic_DNA"/>
</dbReference>
<feature type="region of interest" description="Disordered" evidence="1">
    <location>
        <begin position="52"/>
        <end position="115"/>
    </location>
</feature>
<feature type="region of interest" description="Disordered" evidence="1">
    <location>
        <begin position="1"/>
        <end position="20"/>
    </location>
</feature>